<name>A0A8J3F8U2_9ACTN</name>
<dbReference type="RefSeq" id="WP_189169723.1">
    <property type="nucleotide sequence ID" value="NZ_BMQB01000003.1"/>
</dbReference>
<protein>
    <submittedName>
        <fullName evidence="1">Uncharacterized protein</fullName>
    </submittedName>
</protein>
<gene>
    <name evidence="1" type="ORF">GCM10010123_19370</name>
</gene>
<evidence type="ECO:0000313" key="2">
    <source>
        <dbReference type="Proteomes" id="UP000649739"/>
    </source>
</evidence>
<evidence type="ECO:0000313" key="1">
    <source>
        <dbReference type="EMBL" id="GGJ89697.1"/>
    </source>
</evidence>
<comment type="caution">
    <text evidence="1">The sequence shown here is derived from an EMBL/GenBank/DDBJ whole genome shotgun (WGS) entry which is preliminary data.</text>
</comment>
<keyword evidence="2" id="KW-1185">Reference proteome</keyword>
<accession>A0A8J3F8U2</accession>
<reference evidence="1" key="2">
    <citation type="submission" date="2020-09" db="EMBL/GenBank/DDBJ databases">
        <authorList>
            <person name="Sun Q."/>
            <person name="Ohkuma M."/>
        </authorList>
    </citation>
    <scope>NUCLEOTIDE SEQUENCE</scope>
    <source>
        <strain evidence="1">JCM 3090</strain>
    </source>
</reference>
<dbReference type="EMBL" id="BMQB01000003">
    <property type="protein sequence ID" value="GGJ89697.1"/>
    <property type="molecule type" value="Genomic_DNA"/>
</dbReference>
<dbReference type="AlphaFoldDB" id="A0A8J3F8U2"/>
<sequence length="111" mass="11490">MPALRDPATIAATIAAALGVAVPESRVCPAGVPDELARWHCYTAASGHSVVVAVAALLTPGTNPLHALVAAPVNAVTRTGWRWDPAHDLIVADLPYDSDRGVLIDPADIQP</sequence>
<dbReference type="Proteomes" id="UP000649739">
    <property type="component" value="Unassembled WGS sequence"/>
</dbReference>
<organism evidence="1 2">
    <name type="scientific">Pilimelia anulata</name>
    <dbReference type="NCBI Taxonomy" id="53371"/>
    <lineage>
        <taxon>Bacteria</taxon>
        <taxon>Bacillati</taxon>
        <taxon>Actinomycetota</taxon>
        <taxon>Actinomycetes</taxon>
        <taxon>Micromonosporales</taxon>
        <taxon>Micromonosporaceae</taxon>
        <taxon>Pilimelia</taxon>
    </lineage>
</organism>
<reference evidence="1" key="1">
    <citation type="journal article" date="2014" name="Int. J. Syst. Evol. Microbiol.">
        <title>Complete genome sequence of Corynebacterium casei LMG S-19264T (=DSM 44701T), isolated from a smear-ripened cheese.</title>
        <authorList>
            <consortium name="US DOE Joint Genome Institute (JGI-PGF)"/>
            <person name="Walter F."/>
            <person name="Albersmeier A."/>
            <person name="Kalinowski J."/>
            <person name="Ruckert C."/>
        </authorList>
    </citation>
    <scope>NUCLEOTIDE SEQUENCE</scope>
    <source>
        <strain evidence="1">JCM 3090</strain>
    </source>
</reference>
<proteinExistence type="predicted"/>